<evidence type="ECO:0000256" key="2">
    <source>
        <dbReference type="ARBA" id="ARBA00023015"/>
    </source>
</evidence>
<comment type="function">
    <text evidence="4">Regulates the transcription of the pyrimidine nucleotide (pyr) operon in response to exogenous pyrimidines.</text>
</comment>
<dbReference type="Gene3D" id="3.40.50.2020">
    <property type="match status" value="1"/>
</dbReference>
<evidence type="ECO:0000259" key="5">
    <source>
        <dbReference type="Pfam" id="PF00156"/>
    </source>
</evidence>
<dbReference type="InterPro" id="IPR029057">
    <property type="entry name" value="PRTase-like"/>
</dbReference>
<dbReference type="AlphaFoldDB" id="A0A1M5BHF7"/>
<comment type="function">
    <text evidence="4">Also displays a weak uracil phosphoribosyltransferase activity which is not physiologically significant.</text>
</comment>
<evidence type="ECO:0000313" key="7">
    <source>
        <dbReference type="Proteomes" id="UP000184048"/>
    </source>
</evidence>
<feature type="short sequence motif" description="PRPP-binding" evidence="4">
    <location>
        <begin position="95"/>
        <end position="107"/>
    </location>
</feature>
<keyword evidence="2 4" id="KW-0805">Transcription regulation</keyword>
<gene>
    <name evidence="4" type="primary">pyrR</name>
    <name evidence="6" type="ORF">SAMN02745131_02585</name>
</gene>
<dbReference type="OrthoDB" id="9802227at2"/>
<dbReference type="EMBL" id="FQUU01000010">
    <property type="protein sequence ID" value="SHF41856.1"/>
    <property type="molecule type" value="Genomic_DNA"/>
</dbReference>
<comment type="catalytic activity">
    <reaction evidence="4">
        <text>UMP + diphosphate = 5-phospho-alpha-D-ribose 1-diphosphate + uracil</text>
        <dbReference type="Rhea" id="RHEA:13017"/>
        <dbReference type="ChEBI" id="CHEBI:17568"/>
        <dbReference type="ChEBI" id="CHEBI:33019"/>
        <dbReference type="ChEBI" id="CHEBI:57865"/>
        <dbReference type="ChEBI" id="CHEBI:58017"/>
        <dbReference type="EC" id="2.4.2.9"/>
    </reaction>
</comment>
<protein>
    <recommendedName>
        <fullName evidence="4">Bifunctional protein PyrR</fullName>
    </recommendedName>
    <domain>
        <recommendedName>
            <fullName evidence="4">Pyrimidine operon regulatory protein</fullName>
        </recommendedName>
    </domain>
    <domain>
        <recommendedName>
            <fullName evidence="4">Uracil phosphoribosyltransferase</fullName>
            <shortName evidence="4">UPRTase</shortName>
            <ecNumber evidence="4">2.4.2.9</ecNumber>
        </recommendedName>
    </domain>
</protein>
<keyword evidence="4 6" id="KW-0328">Glycosyltransferase</keyword>
<dbReference type="PANTHER" id="PTHR11608">
    <property type="entry name" value="BIFUNCTIONAL PROTEIN PYRR"/>
    <property type="match status" value="1"/>
</dbReference>
<dbReference type="InterPro" id="IPR000836">
    <property type="entry name" value="PRTase_dom"/>
</dbReference>
<evidence type="ECO:0000256" key="4">
    <source>
        <dbReference type="HAMAP-Rule" id="MF_01219"/>
    </source>
</evidence>
<name>A0A1M5BHF7_9BACT</name>
<reference evidence="6 7" key="1">
    <citation type="submission" date="2016-11" db="EMBL/GenBank/DDBJ databases">
        <authorList>
            <person name="Jaros S."/>
            <person name="Januszkiewicz K."/>
            <person name="Wedrychowicz H."/>
        </authorList>
    </citation>
    <scope>NUCLEOTIDE SEQUENCE [LARGE SCALE GENOMIC DNA]</scope>
    <source>
        <strain evidence="6 7">DSM 18119</strain>
    </source>
</reference>
<dbReference type="CDD" id="cd06223">
    <property type="entry name" value="PRTases_typeI"/>
    <property type="match status" value="1"/>
</dbReference>
<accession>A0A1M5BHF7</accession>
<dbReference type="GO" id="GO:0004845">
    <property type="term" value="F:uracil phosphoribosyltransferase activity"/>
    <property type="evidence" value="ECO:0007669"/>
    <property type="project" value="UniProtKB-UniRule"/>
</dbReference>
<dbReference type="SUPFAM" id="SSF53271">
    <property type="entry name" value="PRTase-like"/>
    <property type="match status" value="1"/>
</dbReference>
<dbReference type="InterPro" id="IPR023050">
    <property type="entry name" value="PyrR"/>
</dbReference>
<organism evidence="6 7">
    <name type="scientific">Flavisolibacter ginsengisoli DSM 18119</name>
    <dbReference type="NCBI Taxonomy" id="1121884"/>
    <lineage>
        <taxon>Bacteria</taxon>
        <taxon>Pseudomonadati</taxon>
        <taxon>Bacteroidota</taxon>
        <taxon>Chitinophagia</taxon>
        <taxon>Chitinophagales</taxon>
        <taxon>Chitinophagaceae</taxon>
        <taxon>Flavisolibacter</taxon>
    </lineage>
</organism>
<keyword evidence="3 4" id="KW-0804">Transcription</keyword>
<feature type="domain" description="Phosphoribosyltransferase" evidence="5">
    <location>
        <begin position="2"/>
        <end position="154"/>
    </location>
</feature>
<dbReference type="FunFam" id="3.40.50.2020:FF:000020">
    <property type="entry name" value="Bifunctional protein PyrR"/>
    <property type="match status" value="1"/>
</dbReference>
<dbReference type="Pfam" id="PF00156">
    <property type="entry name" value="Pribosyltran"/>
    <property type="match status" value="1"/>
</dbReference>
<dbReference type="InterPro" id="IPR050137">
    <property type="entry name" value="PyrR_bifunctional"/>
</dbReference>
<dbReference type="Proteomes" id="UP000184048">
    <property type="component" value="Unassembled WGS sequence"/>
</dbReference>
<proteinExistence type="inferred from homology"/>
<dbReference type="RefSeq" id="WP_072835750.1">
    <property type="nucleotide sequence ID" value="NZ_FQUU01000010.1"/>
</dbReference>
<dbReference type="STRING" id="1121884.SAMN02745131_02585"/>
<dbReference type="HAMAP" id="MF_01219">
    <property type="entry name" value="PyrR"/>
    <property type="match status" value="1"/>
</dbReference>
<comment type="similarity">
    <text evidence="1 4">Belongs to the purine/pyrimidine phosphoribosyltransferase family. PyrR subfamily.</text>
</comment>
<evidence type="ECO:0000313" key="6">
    <source>
        <dbReference type="EMBL" id="SHF41856.1"/>
    </source>
</evidence>
<evidence type="ECO:0000256" key="1">
    <source>
        <dbReference type="ARBA" id="ARBA00005565"/>
    </source>
</evidence>
<dbReference type="EC" id="2.4.2.9" evidence="4"/>
<dbReference type="PANTHER" id="PTHR11608:SF0">
    <property type="entry name" value="BIFUNCTIONAL PROTEIN PYRR"/>
    <property type="match status" value="1"/>
</dbReference>
<keyword evidence="4 6" id="KW-0808">Transferase</keyword>
<sequence length="174" mass="19943">MKSLLNAQHIQLTIKRLANQILENHIDPAQTVLIGIQPRGIFLSDRIAREISAEKGDAVFPYGKLDITFYRDDLRNELHVPNKTDILFSIEGKKVILIDDVLYTGRTIRAALDALMDFGRPQKVELMVLIDRRYSRELPIQPDYTGKSIDSIVTQKVKVLWKERDGNDEVVLMD</sequence>
<keyword evidence="7" id="KW-1185">Reference proteome</keyword>
<evidence type="ECO:0000256" key="3">
    <source>
        <dbReference type="ARBA" id="ARBA00023163"/>
    </source>
</evidence>
<dbReference type="NCBIfam" id="NF003549">
    <property type="entry name" value="PRK05205.1-5"/>
    <property type="match status" value="1"/>
</dbReference>
<dbReference type="GO" id="GO:0006355">
    <property type="term" value="P:regulation of DNA-templated transcription"/>
    <property type="evidence" value="ECO:0007669"/>
    <property type="project" value="UniProtKB-UniRule"/>
</dbReference>